<dbReference type="STRING" id="435.A0U92_15855"/>
<organism evidence="4 5">
    <name type="scientific">Acetobacter aceti</name>
    <dbReference type="NCBI Taxonomy" id="435"/>
    <lineage>
        <taxon>Bacteria</taxon>
        <taxon>Pseudomonadati</taxon>
        <taxon>Pseudomonadota</taxon>
        <taxon>Alphaproteobacteria</taxon>
        <taxon>Acetobacterales</taxon>
        <taxon>Acetobacteraceae</taxon>
        <taxon>Acetobacter</taxon>
        <taxon>Acetobacter subgen. Acetobacter</taxon>
    </lineage>
</organism>
<name>A0A1U9KJJ4_ACEAC</name>
<dbReference type="InterPro" id="IPR001107">
    <property type="entry name" value="Band_7"/>
</dbReference>
<sequence length="378" mass="40765">MTSDTPVIPDGDPPQDGALEQSVRLAFTVLGGITILLGLVWLTGNIRSVPADSNAIVLRYGKIVSVRQSGLVAALPKPFESVYFLPARDKQLSLHVTRDNTDYNSDETDLELQESDDFYHMEKSRDAANSSYLLTGDGNVVRLDATLFYRIVRPVPYMQARNHIPPALRRIFYAAATDVAASHPVEDFLVVHTPLNATDADEALSIRRSVLRDQLLSMVNARLAALRGSYTDPGIEVVRIDLMVVLPPRAKQAFDQVLTAEQAAAQNIAAAHTDAERILQEAGRERDGIMAGATATAVEMVRQAAGQTAGITAVEDAARTAPSNARNAVALQAWRRKVTEVFAKVGQMIAIAPDTGQIILPGPISTPPPATQDGETSP</sequence>
<dbReference type="Proteomes" id="UP000188937">
    <property type="component" value="Chromosome"/>
</dbReference>
<dbReference type="EMBL" id="CP014692">
    <property type="protein sequence ID" value="AQS85985.1"/>
    <property type="molecule type" value="Genomic_DNA"/>
</dbReference>
<dbReference type="KEGG" id="aace:A0U92_15855"/>
<evidence type="ECO:0000313" key="4">
    <source>
        <dbReference type="EMBL" id="AQS85985.1"/>
    </source>
</evidence>
<dbReference type="InterPro" id="IPR036013">
    <property type="entry name" value="Band_7/SPFH_dom_sf"/>
</dbReference>
<keyword evidence="5" id="KW-1185">Reference proteome</keyword>
<dbReference type="PANTHER" id="PTHR42911">
    <property type="entry name" value="MODULATOR OF FTSH PROTEASE HFLC"/>
    <property type="match status" value="1"/>
</dbReference>
<feature type="region of interest" description="Disordered" evidence="2">
    <location>
        <begin position="359"/>
        <end position="378"/>
    </location>
</feature>
<evidence type="ECO:0000313" key="5">
    <source>
        <dbReference type="Proteomes" id="UP000188937"/>
    </source>
</evidence>
<dbReference type="Pfam" id="PF01145">
    <property type="entry name" value="Band_7"/>
    <property type="match status" value="1"/>
</dbReference>
<protein>
    <recommendedName>
        <fullName evidence="3">Band 7 domain-containing protein</fullName>
    </recommendedName>
</protein>
<dbReference type="RefSeq" id="WP_077813989.1">
    <property type="nucleotide sequence ID" value="NZ_CP014692.1"/>
</dbReference>
<dbReference type="OrthoDB" id="8351024at2"/>
<dbReference type="GO" id="GO:0016020">
    <property type="term" value="C:membrane"/>
    <property type="evidence" value="ECO:0007669"/>
    <property type="project" value="UniProtKB-SubCell"/>
</dbReference>
<gene>
    <name evidence="4" type="ORF">A0U92_15855</name>
</gene>
<dbReference type="SUPFAM" id="SSF117892">
    <property type="entry name" value="Band 7/SPFH domain"/>
    <property type="match status" value="1"/>
</dbReference>
<evidence type="ECO:0000256" key="2">
    <source>
        <dbReference type="SAM" id="MobiDB-lite"/>
    </source>
</evidence>
<accession>A0A1U9KJJ4</accession>
<dbReference type="Gene3D" id="3.30.479.30">
    <property type="entry name" value="Band 7 domain"/>
    <property type="match status" value="1"/>
</dbReference>
<dbReference type="PANTHER" id="PTHR42911:SF2">
    <property type="entry name" value="PROHIBITIN FAMILY PROTEIN"/>
    <property type="match status" value="1"/>
</dbReference>
<dbReference type="AlphaFoldDB" id="A0A1U9KJJ4"/>
<reference evidence="4 5" key="1">
    <citation type="submission" date="2016-03" db="EMBL/GenBank/DDBJ databases">
        <title>Acetic acid bacteria sequencing.</title>
        <authorList>
            <person name="Brandt J."/>
            <person name="Jakob F."/>
            <person name="Vogel R.F."/>
        </authorList>
    </citation>
    <scope>NUCLEOTIDE SEQUENCE [LARGE SCALE GENOMIC DNA]</scope>
    <source>
        <strain evidence="4 5">TMW2.1153</strain>
    </source>
</reference>
<proteinExistence type="predicted"/>
<comment type="subcellular location">
    <subcellularLocation>
        <location evidence="1">Membrane</location>
        <topology evidence="1">Single-pass membrane protein</topology>
    </subcellularLocation>
</comment>
<evidence type="ECO:0000259" key="3">
    <source>
        <dbReference type="Pfam" id="PF01145"/>
    </source>
</evidence>
<feature type="domain" description="Band 7" evidence="3">
    <location>
        <begin position="48"/>
        <end position="275"/>
    </location>
</feature>
<evidence type="ECO:0000256" key="1">
    <source>
        <dbReference type="ARBA" id="ARBA00004167"/>
    </source>
</evidence>